<dbReference type="Gene3D" id="3.60.15.10">
    <property type="entry name" value="Ribonuclease Z/Hydroxyacylglutathione hydrolase-like"/>
    <property type="match status" value="1"/>
</dbReference>
<dbReference type="GO" id="GO:0046872">
    <property type="term" value="F:metal ion binding"/>
    <property type="evidence" value="ECO:0007669"/>
    <property type="project" value="UniProtKB-KW"/>
</dbReference>
<dbReference type="EMBL" id="BJYZ01000019">
    <property type="protein sequence ID" value="GEO40022.1"/>
    <property type="molecule type" value="Genomic_DNA"/>
</dbReference>
<dbReference type="InterPro" id="IPR001279">
    <property type="entry name" value="Metallo-B-lactamas"/>
</dbReference>
<feature type="domain" description="Metallo-beta-lactamase" evidence="6">
    <location>
        <begin position="101"/>
        <end position="308"/>
    </location>
</feature>
<evidence type="ECO:0000256" key="5">
    <source>
        <dbReference type="SAM" id="SignalP"/>
    </source>
</evidence>
<sequence length="333" mass="35580">MKGTSMNAFTLNRRAVMLSAVVGASTMFVAGGGGLASAQATPPISGNAGHYRFRVGEIGATVLSDGVIGGPPRVYASDAPETELREILRRAFLPADHMTLNLNTLLIETGGRRILIEAGAGTTMGPSGGRIFQNLAAIGLVPADIDAIVISHTHPDHVGNLRTADGGKAFPRAAVFLPKADWDFFFRTDPDLSYMPVPADFRVRFAAAIKSSLEPVTNDVELYEAGAEIVPGLTTIVASGHTPGMAAFLIHSGNDQLLLTADLAYHPVVNVDNPWRPGPDRDKETALASRRRIFDRAAADRIPVLGFHFPFPGLGRMLRTDGGYAWVPANWQF</sequence>
<keyword evidence="3 7" id="KW-0378">Hydrolase</keyword>
<keyword evidence="2" id="KW-0479">Metal-binding</keyword>
<evidence type="ECO:0000259" key="6">
    <source>
        <dbReference type="SMART" id="SM00849"/>
    </source>
</evidence>
<dbReference type="SMART" id="SM00849">
    <property type="entry name" value="Lactamase_B"/>
    <property type="match status" value="1"/>
</dbReference>
<dbReference type="AlphaFoldDB" id="A0A512DU71"/>
<feature type="signal peptide" evidence="5">
    <location>
        <begin position="1"/>
        <end position="30"/>
    </location>
</feature>
<dbReference type="PANTHER" id="PTHR42978:SF6">
    <property type="entry name" value="QUORUM-QUENCHING LACTONASE YTNP-RELATED"/>
    <property type="match status" value="1"/>
</dbReference>
<comment type="caution">
    <text evidence="7">The sequence shown here is derived from an EMBL/GenBank/DDBJ whole genome shotgun (WGS) entry which is preliminary data.</text>
</comment>
<dbReference type="SUPFAM" id="SSF56281">
    <property type="entry name" value="Metallo-hydrolase/oxidoreductase"/>
    <property type="match status" value="1"/>
</dbReference>
<organism evidence="7 8">
    <name type="scientific">Skermanella aerolata</name>
    <dbReference type="NCBI Taxonomy" id="393310"/>
    <lineage>
        <taxon>Bacteria</taxon>
        <taxon>Pseudomonadati</taxon>
        <taxon>Pseudomonadota</taxon>
        <taxon>Alphaproteobacteria</taxon>
        <taxon>Rhodospirillales</taxon>
        <taxon>Azospirillaceae</taxon>
        <taxon>Skermanella</taxon>
    </lineage>
</organism>
<evidence type="ECO:0000256" key="1">
    <source>
        <dbReference type="ARBA" id="ARBA00007749"/>
    </source>
</evidence>
<keyword evidence="4" id="KW-0862">Zinc</keyword>
<name>A0A512DU71_9PROT</name>
<feature type="chain" id="PRO_5021992329" evidence="5">
    <location>
        <begin position="31"/>
        <end position="333"/>
    </location>
</feature>
<evidence type="ECO:0000256" key="3">
    <source>
        <dbReference type="ARBA" id="ARBA00022801"/>
    </source>
</evidence>
<gene>
    <name evidence="7" type="ORF">SAE02_41700</name>
</gene>
<evidence type="ECO:0000313" key="8">
    <source>
        <dbReference type="Proteomes" id="UP000321523"/>
    </source>
</evidence>
<dbReference type="InterPro" id="IPR036866">
    <property type="entry name" value="RibonucZ/Hydroxyglut_hydro"/>
</dbReference>
<evidence type="ECO:0000313" key="7">
    <source>
        <dbReference type="EMBL" id="GEO40022.1"/>
    </source>
</evidence>
<keyword evidence="5" id="KW-0732">Signal</keyword>
<proteinExistence type="inferred from homology"/>
<accession>A0A512DU71</accession>
<protein>
    <submittedName>
        <fullName evidence="7">Hydrolase</fullName>
    </submittedName>
</protein>
<evidence type="ECO:0000256" key="4">
    <source>
        <dbReference type="ARBA" id="ARBA00022833"/>
    </source>
</evidence>
<comment type="similarity">
    <text evidence="1">Belongs to the metallo-beta-lactamase superfamily.</text>
</comment>
<dbReference type="Pfam" id="PF00753">
    <property type="entry name" value="Lactamase_B"/>
    <property type="match status" value="1"/>
</dbReference>
<dbReference type="PANTHER" id="PTHR42978">
    <property type="entry name" value="QUORUM-QUENCHING LACTONASE YTNP-RELATED-RELATED"/>
    <property type="match status" value="1"/>
</dbReference>
<dbReference type="GO" id="GO:0016787">
    <property type="term" value="F:hydrolase activity"/>
    <property type="evidence" value="ECO:0007669"/>
    <property type="project" value="UniProtKB-KW"/>
</dbReference>
<reference evidence="7 8" key="1">
    <citation type="submission" date="2019-07" db="EMBL/GenBank/DDBJ databases">
        <title>Whole genome shotgun sequence of Skermanella aerolata NBRC 106429.</title>
        <authorList>
            <person name="Hosoyama A."/>
            <person name="Uohara A."/>
            <person name="Ohji S."/>
            <person name="Ichikawa N."/>
        </authorList>
    </citation>
    <scope>NUCLEOTIDE SEQUENCE [LARGE SCALE GENOMIC DNA]</scope>
    <source>
        <strain evidence="7 8">NBRC 106429</strain>
    </source>
</reference>
<dbReference type="CDD" id="cd07720">
    <property type="entry name" value="OPHC2-like_MBL-fold"/>
    <property type="match status" value="1"/>
</dbReference>
<keyword evidence="8" id="KW-1185">Reference proteome</keyword>
<dbReference type="InterPro" id="IPR051013">
    <property type="entry name" value="MBL_superfamily_lactonases"/>
</dbReference>
<dbReference type="Proteomes" id="UP000321523">
    <property type="component" value="Unassembled WGS sequence"/>
</dbReference>
<evidence type="ECO:0000256" key="2">
    <source>
        <dbReference type="ARBA" id="ARBA00022723"/>
    </source>
</evidence>